<dbReference type="InterPro" id="IPR039421">
    <property type="entry name" value="Type_1_exporter"/>
</dbReference>
<dbReference type="PANTHER" id="PTHR43394:SF1">
    <property type="entry name" value="ATP-BINDING CASSETTE SUB-FAMILY B MEMBER 10, MITOCHONDRIAL"/>
    <property type="match status" value="1"/>
</dbReference>
<dbReference type="GO" id="GO:0015421">
    <property type="term" value="F:ABC-type oligopeptide transporter activity"/>
    <property type="evidence" value="ECO:0007669"/>
    <property type="project" value="TreeGrafter"/>
</dbReference>
<dbReference type="Pfam" id="PF00005">
    <property type="entry name" value="ABC_tran"/>
    <property type="match status" value="1"/>
</dbReference>
<keyword evidence="8" id="KW-0547">Nucleotide-binding</keyword>
<dbReference type="PROSITE" id="PS50929">
    <property type="entry name" value="ABC_TM1F"/>
    <property type="match status" value="1"/>
</dbReference>
<dbReference type="Gene3D" id="3.40.50.300">
    <property type="entry name" value="P-loop containing nucleotide triphosphate hydrolases"/>
    <property type="match status" value="1"/>
</dbReference>
<evidence type="ECO:0000259" key="7">
    <source>
        <dbReference type="PROSITE" id="PS50929"/>
    </source>
</evidence>
<dbReference type="AlphaFoldDB" id="A0A6A9UUF3"/>
<evidence type="ECO:0000259" key="6">
    <source>
        <dbReference type="PROSITE" id="PS50893"/>
    </source>
</evidence>
<keyword evidence="4 5" id="KW-0472">Membrane</keyword>
<dbReference type="GO" id="GO:0005524">
    <property type="term" value="F:ATP binding"/>
    <property type="evidence" value="ECO:0007669"/>
    <property type="project" value="UniProtKB-KW"/>
</dbReference>
<dbReference type="SUPFAM" id="SSF52540">
    <property type="entry name" value="P-loop containing nucleoside triphosphate hydrolases"/>
    <property type="match status" value="1"/>
</dbReference>
<comment type="caution">
    <text evidence="8">The sequence shown here is derived from an EMBL/GenBank/DDBJ whole genome shotgun (WGS) entry which is preliminary data.</text>
</comment>
<dbReference type="InterPro" id="IPR036640">
    <property type="entry name" value="ABC1_TM_sf"/>
</dbReference>
<feature type="transmembrane region" description="Helical" evidence="5">
    <location>
        <begin position="80"/>
        <end position="113"/>
    </location>
</feature>
<gene>
    <name evidence="8" type="ORF">GC722_02125</name>
</gene>
<accession>A0A6A9UUF3</accession>
<evidence type="ECO:0000256" key="5">
    <source>
        <dbReference type="SAM" id="Phobius"/>
    </source>
</evidence>
<dbReference type="Proteomes" id="UP000435304">
    <property type="component" value="Unassembled WGS sequence"/>
</dbReference>
<dbReference type="SUPFAM" id="SSF90123">
    <property type="entry name" value="ABC transporter transmembrane region"/>
    <property type="match status" value="1"/>
</dbReference>
<dbReference type="InterPro" id="IPR027417">
    <property type="entry name" value="P-loop_NTPase"/>
</dbReference>
<dbReference type="CDD" id="cd07346">
    <property type="entry name" value="ABC_6TM_exporters"/>
    <property type="match status" value="1"/>
</dbReference>
<evidence type="ECO:0000313" key="9">
    <source>
        <dbReference type="Proteomes" id="UP000435304"/>
    </source>
</evidence>
<reference evidence="8 9" key="1">
    <citation type="submission" date="2019-12" db="EMBL/GenBank/DDBJ databases">
        <title>Auraticoccus cholistani sp. nov., an actinomycete isolated from soil of Cholistan desert.</title>
        <authorList>
            <person name="Cheema M.T."/>
        </authorList>
    </citation>
    <scope>NUCLEOTIDE SEQUENCE [LARGE SCALE GENOMIC DNA]</scope>
    <source>
        <strain evidence="8 9">F435</strain>
    </source>
</reference>
<keyword evidence="9" id="KW-1185">Reference proteome</keyword>
<feature type="domain" description="ABC transporter" evidence="6">
    <location>
        <begin position="333"/>
        <end position="614"/>
    </location>
</feature>
<name>A0A6A9UUF3_9ACTN</name>
<dbReference type="GO" id="GO:0005886">
    <property type="term" value="C:plasma membrane"/>
    <property type="evidence" value="ECO:0007669"/>
    <property type="project" value="UniProtKB-SubCell"/>
</dbReference>
<evidence type="ECO:0000256" key="4">
    <source>
        <dbReference type="ARBA" id="ARBA00023136"/>
    </source>
</evidence>
<dbReference type="InterPro" id="IPR017871">
    <property type="entry name" value="ABC_transporter-like_CS"/>
</dbReference>
<dbReference type="InterPro" id="IPR011527">
    <property type="entry name" value="ABC1_TM_dom"/>
</dbReference>
<feature type="transmembrane region" description="Helical" evidence="5">
    <location>
        <begin position="260"/>
        <end position="280"/>
    </location>
</feature>
<keyword evidence="2 5" id="KW-0812">Transmembrane</keyword>
<protein>
    <submittedName>
        <fullName evidence="8">ATP-binding cassette domain-containing protein</fullName>
    </submittedName>
</protein>
<dbReference type="PANTHER" id="PTHR43394">
    <property type="entry name" value="ATP-DEPENDENT PERMEASE MDL1, MITOCHONDRIAL"/>
    <property type="match status" value="1"/>
</dbReference>
<organism evidence="8 9">
    <name type="scientific">Auraticoccus cholistanensis</name>
    <dbReference type="NCBI Taxonomy" id="2656650"/>
    <lineage>
        <taxon>Bacteria</taxon>
        <taxon>Bacillati</taxon>
        <taxon>Actinomycetota</taxon>
        <taxon>Actinomycetes</taxon>
        <taxon>Propionibacteriales</taxon>
        <taxon>Propionibacteriaceae</taxon>
        <taxon>Auraticoccus</taxon>
    </lineage>
</organism>
<dbReference type="GO" id="GO:0016887">
    <property type="term" value="F:ATP hydrolysis activity"/>
    <property type="evidence" value="ECO:0007669"/>
    <property type="project" value="InterPro"/>
</dbReference>
<dbReference type="PROSITE" id="PS50893">
    <property type="entry name" value="ABC_TRANSPORTER_2"/>
    <property type="match status" value="1"/>
</dbReference>
<feature type="domain" description="ABC transmembrane type-1" evidence="7">
    <location>
        <begin position="40"/>
        <end position="321"/>
    </location>
</feature>
<evidence type="ECO:0000256" key="3">
    <source>
        <dbReference type="ARBA" id="ARBA00022989"/>
    </source>
</evidence>
<keyword evidence="8" id="KW-0067">ATP-binding</keyword>
<sequence length="620" mass="66393">MPLFPPRVRAYAEDATEFPDTRSPSAFLLWMIRSQWRIYLAMVGIGVLWFLPGAVGPYFLGRAIDSGVSSGDWSAVVMWSSALLGVLVLGVVAGIVGHSLEVASWLVALYGTVMRVTRKSVQMGHVLPRRTPTGEVLSVSASDSDTFGATLNVVARATSGALAFLVVAALVLSTSVPLGLVVLLAGPVLVGAAAPLLRPLHRAQAVERNRISELTSMATDIVAGLRILRGIGGEATFGRNYTQQSQRARQAGVRAGRWQAAVDALGVLLSGLFLVTLTWLGARELVAGRISIGQLISFFGYAVFVVLPIQLFFEAVRAWVQGLVSARKATAVLGLQPPWQEPESPAAIPAGAELVDERSGVRIPAGRLVVVVSGVPDDSAALADRLGRYLPDTGTPPSLDVDESLKGRARREAKAEMQRLRRERAVEDEVRARARWGVTLGGVDLSQLPVAELRRHVLVSDAASAVFAGTLQQAVDPHRRATREQAERALDAASGEDVYTALPGGWQGVLDERGRGLSGGQRQRLVLARALLADPPVLVLVEPTSAVDAHTEARIAARVPELRRGRTTVVMTVSPLWLHHADEVIWLEDGRLAGQGSHTDLLAERGYRDVVARGMEVSDV</sequence>
<feature type="transmembrane region" description="Helical" evidence="5">
    <location>
        <begin position="292"/>
        <end position="313"/>
    </location>
</feature>
<dbReference type="InterPro" id="IPR003439">
    <property type="entry name" value="ABC_transporter-like_ATP-bd"/>
</dbReference>
<evidence type="ECO:0000256" key="2">
    <source>
        <dbReference type="ARBA" id="ARBA00022692"/>
    </source>
</evidence>
<dbReference type="RefSeq" id="WP_156607495.1">
    <property type="nucleotide sequence ID" value="NZ_WPCU01000003.1"/>
</dbReference>
<comment type="subcellular location">
    <subcellularLocation>
        <location evidence="1">Cell membrane</location>
        <topology evidence="1">Multi-pass membrane protein</topology>
    </subcellularLocation>
</comment>
<dbReference type="EMBL" id="WPCU01000003">
    <property type="protein sequence ID" value="MVA74837.1"/>
    <property type="molecule type" value="Genomic_DNA"/>
</dbReference>
<feature type="transmembrane region" description="Helical" evidence="5">
    <location>
        <begin position="38"/>
        <end position="60"/>
    </location>
</feature>
<evidence type="ECO:0000313" key="8">
    <source>
        <dbReference type="EMBL" id="MVA74837.1"/>
    </source>
</evidence>
<keyword evidence="3 5" id="KW-1133">Transmembrane helix</keyword>
<proteinExistence type="predicted"/>
<dbReference type="Gene3D" id="1.20.1560.10">
    <property type="entry name" value="ABC transporter type 1, transmembrane domain"/>
    <property type="match status" value="1"/>
</dbReference>
<evidence type="ECO:0000256" key="1">
    <source>
        <dbReference type="ARBA" id="ARBA00004651"/>
    </source>
</evidence>
<dbReference type="Pfam" id="PF00664">
    <property type="entry name" value="ABC_membrane"/>
    <property type="match status" value="1"/>
</dbReference>
<dbReference type="PROSITE" id="PS00211">
    <property type="entry name" value="ABC_TRANSPORTER_1"/>
    <property type="match status" value="1"/>
</dbReference>